<dbReference type="Gene3D" id="3.40.630.30">
    <property type="match status" value="1"/>
</dbReference>
<feature type="domain" description="N-acetyltransferase" evidence="1">
    <location>
        <begin position="6"/>
        <end position="148"/>
    </location>
</feature>
<evidence type="ECO:0000313" key="3">
    <source>
        <dbReference type="Proteomes" id="UP001138757"/>
    </source>
</evidence>
<keyword evidence="2" id="KW-0012">Acyltransferase</keyword>
<accession>A0A9X1AI41</accession>
<dbReference type="CDD" id="cd04301">
    <property type="entry name" value="NAT_SF"/>
    <property type="match status" value="1"/>
</dbReference>
<dbReference type="RefSeq" id="WP_214621259.1">
    <property type="nucleotide sequence ID" value="NZ_JAHGAW010000001.1"/>
</dbReference>
<evidence type="ECO:0000313" key="2">
    <source>
        <dbReference type="EMBL" id="MBT2185512.1"/>
    </source>
</evidence>
<gene>
    <name evidence="2" type="ORF">KK488_00950</name>
</gene>
<dbReference type="InterPro" id="IPR016181">
    <property type="entry name" value="Acyl_CoA_acyltransferase"/>
</dbReference>
<organism evidence="2 3">
    <name type="scientific">Sphingobium nicotianae</name>
    <dbReference type="NCBI Taxonomy" id="2782607"/>
    <lineage>
        <taxon>Bacteria</taxon>
        <taxon>Pseudomonadati</taxon>
        <taxon>Pseudomonadota</taxon>
        <taxon>Alphaproteobacteria</taxon>
        <taxon>Sphingomonadales</taxon>
        <taxon>Sphingomonadaceae</taxon>
        <taxon>Sphingobium</taxon>
    </lineage>
</organism>
<keyword evidence="3" id="KW-1185">Reference proteome</keyword>
<dbReference type="Pfam" id="PF00583">
    <property type="entry name" value="Acetyltransf_1"/>
    <property type="match status" value="1"/>
</dbReference>
<evidence type="ECO:0000259" key="1">
    <source>
        <dbReference type="PROSITE" id="PS51186"/>
    </source>
</evidence>
<dbReference type="GO" id="GO:0016747">
    <property type="term" value="F:acyltransferase activity, transferring groups other than amino-acyl groups"/>
    <property type="evidence" value="ECO:0007669"/>
    <property type="project" value="InterPro"/>
</dbReference>
<reference evidence="2" key="1">
    <citation type="submission" date="2021-05" db="EMBL/GenBank/DDBJ databases">
        <title>Genome of Sphingobium sp. strain.</title>
        <authorList>
            <person name="Fan R."/>
        </authorList>
    </citation>
    <scope>NUCLEOTIDE SEQUENCE</scope>
    <source>
        <strain evidence="2">H33</strain>
    </source>
</reference>
<protein>
    <submittedName>
        <fullName evidence="2">GNAT family N-acetyltransferase</fullName>
        <ecNumber evidence="2">2.3.1.-</ecNumber>
    </submittedName>
</protein>
<dbReference type="AlphaFoldDB" id="A0A9X1AI41"/>
<dbReference type="PROSITE" id="PS51186">
    <property type="entry name" value="GNAT"/>
    <property type="match status" value="1"/>
</dbReference>
<dbReference type="EMBL" id="JAHGAW010000001">
    <property type="protein sequence ID" value="MBT2185512.1"/>
    <property type="molecule type" value="Genomic_DNA"/>
</dbReference>
<dbReference type="EC" id="2.3.1.-" evidence="2"/>
<comment type="caution">
    <text evidence="2">The sequence shown here is derived from an EMBL/GenBank/DDBJ whole genome shotgun (WGS) entry which is preliminary data.</text>
</comment>
<dbReference type="InterPro" id="IPR000182">
    <property type="entry name" value="GNAT_dom"/>
</dbReference>
<dbReference type="Proteomes" id="UP001138757">
    <property type="component" value="Unassembled WGS sequence"/>
</dbReference>
<dbReference type="SUPFAM" id="SSF55729">
    <property type="entry name" value="Acyl-CoA N-acyltransferases (Nat)"/>
    <property type="match status" value="1"/>
</dbReference>
<sequence length="148" mass="17011">MTPLSIRLLRADETDLAAAISRRAMRTVPCFDETLHSPQEDRDFWREHIFPTCEIWGAFEKDVLLGQAAVSEGWVHQLHVDPIGQGRGIGSALLAALKIGMPDIQLWTFQANHGARRFYERHGFIAVEQTDGSRNEEREPDVRYRWVR</sequence>
<keyword evidence="2" id="KW-0808">Transferase</keyword>
<proteinExistence type="predicted"/>
<name>A0A9X1AI41_9SPHN</name>